<evidence type="ECO:0000313" key="2">
    <source>
        <dbReference type="Proteomes" id="UP000247647"/>
    </source>
</evidence>
<organism evidence="1 2">
    <name type="scientific">Aspergillus neoniger (strain CBS 115656)</name>
    <dbReference type="NCBI Taxonomy" id="1448310"/>
    <lineage>
        <taxon>Eukaryota</taxon>
        <taxon>Fungi</taxon>
        <taxon>Dikarya</taxon>
        <taxon>Ascomycota</taxon>
        <taxon>Pezizomycotina</taxon>
        <taxon>Eurotiomycetes</taxon>
        <taxon>Eurotiomycetidae</taxon>
        <taxon>Eurotiales</taxon>
        <taxon>Aspergillaceae</taxon>
        <taxon>Aspergillus</taxon>
        <taxon>Aspergillus subgen. Circumdati</taxon>
    </lineage>
</organism>
<evidence type="ECO:0000313" key="1">
    <source>
        <dbReference type="EMBL" id="PYH30464.1"/>
    </source>
</evidence>
<protein>
    <submittedName>
        <fullName evidence="1">Uncharacterized protein</fullName>
    </submittedName>
</protein>
<keyword evidence="2" id="KW-1185">Reference proteome</keyword>
<dbReference type="Proteomes" id="UP000247647">
    <property type="component" value="Unassembled WGS sequence"/>
</dbReference>
<name>A0A318Y935_ASPNB</name>
<sequence>MLLMLRNSIDMQDVQYLLVPPIVASSADDSRQRWLKRTNSTRSSGLCKGPSVAVSYLQCRH</sequence>
<accession>A0A318Y935</accession>
<proteinExistence type="predicted"/>
<gene>
    <name evidence="1" type="ORF">BO87DRAFT_379896</name>
</gene>
<dbReference type="EMBL" id="KZ821481">
    <property type="protein sequence ID" value="PYH30464.1"/>
    <property type="molecule type" value="Genomic_DNA"/>
</dbReference>
<dbReference type="GeneID" id="37126635"/>
<reference evidence="1" key="1">
    <citation type="submission" date="2016-12" db="EMBL/GenBank/DDBJ databases">
        <title>The genomes of Aspergillus section Nigri reveals drivers in fungal speciation.</title>
        <authorList>
            <consortium name="DOE Joint Genome Institute"/>
            <person name="Vesth T.C."/>
            <person name="Nybo J."/>
            <person name="Theobald S."/>
            <person name="Brandl J."/>
            <person name="Frisvad J.C."/>
            <person name="Nielsen K.F."/>
            <person name="Lyhne E.K."/>
            <person name="Kogle M.E."/>
            <person name="Kuo A."/>
            <person name="Riley R."/>
            <person name="Clum A."/>
            <person name="Nolan M."/>
            <person name="Lipzen A."/>
            <person name="Salamov A."/>
            <person name="Henrissat B."/>
            <person name="Wiebenga A."/>
            <person name="De Vries R.P."/>
            <person name="Grigoriev I.V."/>
            <person name="Mortensen U.H."/>
            <person name="Andersen M.R."/>
            <person name="Baker S.E."/>
        </authorList>
    </citation>
    <scope>NUCLEOTIDE SEQUENCE [LARGE SCALE GENOMIC DNA]</scope>
    <source>
        <strain evidence="1">CBS 115656</strain>
    </source>
</reference>
<dbReference type="AlphaFoldDB" id="A0A318Y935"/>
<dbReference type="RefSeq" id="XP_025475942.1">
    <property type="nucleotide sequence ID" value="XM_025624179.1"/>
</dbReference>